<reference evidence="1 2" key="1">
    <citation type="journal article" date="2018" name="New Phytol.">
        <title>Comparative genomics and transcriptomics depict ericoid mycorrhizal fungi as versatile saprotrophs and plant mutualists.</title>
        <authorList>
            <person name="Martino E."/>
            <person name="Morin E."/>
            <person name="Grelet G.A."/>
            <person name="Kuo A."/>
            <person name="Kohler A."/>
            <person name="Daghino S."/>
            <person name="Barry K.W."/>
            <person name="Cichocki N."/>
            <person name="Clum A."/>
            <person name="Dockter R.B."/>
            <person name="Hainaut M."/>
            <person name="Kuo R.C."/>
            <person name="LaButti K."/>
            <person name="Lindahl B.D."/>
            <person name="Lindquist E.A."/>
            <person name="Lipzen A."/>
            <person name="Khouja H.R."/>
            <person name="Magnuson J."/>
            <person name="Murat C."/>
            <person name="Ohm R.A."/>
            <person name="Singer S.W."/>
            <person name="Spatafora J.W."/>
            <person name="Wang M."/>
            <person name="Veneault-Fourrey C."/>
            <person name="Henrissat B."/>
            <person name="Grigoriev I.V."/>
            <person name="Martin F.M."/>
            <person name="Perotto S."/>
        </authorList>
    </citation>
    <scope>NUCLEOTIDE SEQUENCE [LARGE SCALE GENOMIC DNA]</scope>
    <source>
        <strain evidence="1 2">ATCC 22711</strain>
    </source>
</reference>
<dbReference type="AlphaFoldDB" id="A0A2T3B9P2"/>
<protein>
    <submittedName>
        <fullName evidence="1">Uncharacterized protein</fullName>
    </submittedName>
</protein>
<dbReference type="EMBL" id="KZ679007">
    <property type="protein sequence ID" value="PSS25046.1"/>
    <property type="molecule type" value="Genomic_DNA"/>
</dbReference>
<gene>
    <name evidence="1" type="ORF">M430DRAFT_197765</name>
</gene>
<organism evidence="1 2">
    <name type="scientific">Amorphotheca resinae ATCC 22711</name>
    <dbReference type="NCBI Taxonomy" id="857342"/>
    <lineage>
        <taxon>Eukaryota</taxon>
        <taxon>Fungi</taxon>
        <taxon>Dikarya</taxon>
        <taxon>Ascomycota</taxon>
        <taxon>Pezizomycotina</taxon>
        <taxon>Leotiomycetes</taxon>
        <taxon>Helotiales</taxon>
        <taxon>Amorphothecaceae</taxon>
        <taxon>Amorphotheca</taxon>
    </lineage>
</organism>
<evidence type="ECO:0000313" key="1">
    <source>
        <dbReference type="EMBL" id="PSS25046.1"/>
    </source>
</evidence>
<accession>A0A2T3B9P2</accession>
<keyword evidence="2" id="KW-1185">Reference proteome</keyword>
<proteinExistence type="predicted"/>
<name>A0A2T3B9P2_AMORE</name>
<dbReference type="Proteomes" id="UP000241818">
    <property type="component" value="Unassembled WGS sequence"/>
</dbReference>
<dbReference type="RefSeq" id="XP_024723645.1">
    <property type="nucleotide sequence ID" value="XM_024864148.1"/>
</dbReference>
<sequence length="69" mass="7848">MKCSRNSVIRWSTNCHLLIAFTPPPPPSFTINTLYTLVVRLPLSIPQALLFITYPNPLPATRHIMCDVR</sequence>
<evidence type="ECO:0000313" key="2">
    <source>
        <dbReference type="Proteomes" id="UP000241818"/>
    </source>
</evidence>
<dbReference type="InParanoid" id="A0A2T3B9P2"/>
<dbReference type="GeneID" id="36572229"/>